<evidence type="ECO:0000313" key="3">
    <source>
        <dbReference type="Proteomes" id="UP000321574"/>
    </source>
</evidence>
<dbReference type="EMBL" id="VDUW01000012">
    <property type="protein sequence ID" value="TXL61087.1"/>
    <property type="molecule type" value="Genomic_DNA"/>
</dbReference>
<keyword evidence="3" id="KW-1185">Reference proteome</keyword>
<dbReference type="InterPro" id="IPR009381">
    <property type="entry name" value="Trehalose_catabolism_ThuA_prok"/>
</dbReference>
<comment type="caution">
    <text evidence="2">The sequence shown here is derived from an EMBL/GenBank/DDBJ whole genome shotgun (WGS) entry which is preliminary data.</text>
</comment>
<accession>A0A5C8NJ79</accession>
<feature type="domain" description="ThuA-like" evidence="1">
    <location>
        <begin position="3"/>
        <end position="219"/>
    </location>
</feature>
<dbReference type="Pfam" id="PF06283">
    <property type="entry name" value="ThuA"/>
    <property type="match status" value="1"/>
</dbReference>
<dbReference type="Proteomes" id="UP000321574">
    <property type="component" value="Unassembled WGS sequence"/>
</dbReference>
<dbReference type="InterPro" id="IPR029010">
    <property type="entry name" value="ThuA-like"/>
</dbReference>
<dbReference type="SUPFAM" id="SSF52317">
    <property type="entry name" value="Class I glutamine amidotransferase-like"/>
    <property type="match status" value="1"/>
</dbReference>
<evidence type="ECO:0000259" key="1">
    <source>
        <dbReference type="Pfam" id="PF06283"/>
    </source>
</evidence>
<gene>
    <name evidence="2" type="ORF">FHP05_13455</name>
</gene>
<dbReference type="OrthoDB" id="252909at2"/>
<dbReference type="PIRSF" id="PIRSF030013">
    <property type="entry name" value="ThuA"/>
    <property type="match status" value="1"/>
</dbReference>
<organism evidence="2 3">
    <name type="scientific">Cerasibacillus terrae</name>
    <dbReference type="NCBI Taxonomy" id="2498845"/>
    <lineage>
        <taxon>Bacteria</taxon>
        <taxon>Bacillati</taxon>
        <taxon>Bacillota</taxon>
        <taxon>Bacilli</taxon>
        <taxon>Bacillales</taxon>
        <taxon>Bacillaceae</taxon>
        <taxon>Cerasibacillus</taxon>
    </lineage>
</organism>
<dbReference type="Gene3D" id="3.40.50.880">
    <property type="match status" value="1"/>
</dbReference>
<name>A0A5C8NJ79_9BACI</name>
<sequence length="241" mass="27946">MLKVIVWNENRHEKVNPEVSAIYPNGIHTTIADFLKEEGHQLTIATLDEEDHGLTDKVLKETDVLIWWGHKAHDEVKDHIAEKVKEHVLDGMGLIVLHSAHFSKPFIKLMGTTCDLKWRKADEKERLWVVDPSHPITEGLEKEYIELNKEEMYGEYFDIPKPDELIFISWFEGGEVFRSGATFKRGKGRIFYFRPGHETYPTYNNKEIQQVIKNAVKWAKSPGTLTPMFGKSQPLENFKSK</sequence>
<evidence type="ECO:0000313" key="2">
    <source>
        <dbReference type="EMBL" id="TXL61087.1"/>
    </source>
</evidence>
<dbReference type="AlphaFoldDB" id="A0A5C8NJ79"/>
<proteinExistence type="predicted"/>
<dbReference type="InterPro" id="IPR029062">
    <property type="entry name" value="Class_I_gatase-like"/>
</dbReference>
<protein>
    <submittedName>
        <fullName evidence="2">Trehalose utilization protein ThuA</fullName>
    </submittedName>
</protein>
<reference evidence="2 3" key="1">
    <citation type="submission" date="2019-06" db="EMBL/GenBank/DDBJ databases">
        <title>Cerasibacillus sp. nov., isolated from maize field.</title>
        <authorList>
            <person name="Lin S.-Y."/>
            <person name="Tsai C.-F."/>
            <person name="Young C.-C."/>
        </authorList>
    </citation>
    <scope>NUCLEOTIDE SEQUENCE [LARGE SCALE GENOMIC DNA]</scope>
    <source>
        <strain evidence="2 3">CC-CFT480</strain>
    </source>
</reference>